<dbReference type="EMBL" id="JAXIOK010000015">
    <property type="protein sequence ID" value="KAK4754387.1"/>
    <property type="molecule type" value="Genomic_DNA"/>
</dbReference>
<sequence length="110" mass="12515">MVVQFSVRERVEARTPGEPSQAGYERRAYIYSQMRVKGLKENPLTFGLRRLLRLLHVPDNSDHRHSSPSVIARCPSKPTQSPTLKARPSTPVRPPPLFRCCPRPTALTIR</sequence>
<comment type="caution">
    <text evidence="2">The sequence shown here is derived from an EMBL/GenBank/DDBJ whole genome shotgun (WGS) entry which is preliminary data.</text>
</comment>
<evidence type="ECO:0000313" key="2">
    <source>
        <dbReference type="EMBL" id="KAK4754387.1"/>
    </source>
</evidence>
<gene>
    <name evidence="2" type="ORF">SAY87_002491</name>
</gene>
<organism evidence="2 3">
    <name type="scientific">Trapa incisa</name>
    <dbReference type="NCBI Taxonomy" id="236973"/>
    <lineage>
        <taxon>Eukaryota</taxon>
        <taxon>Viridiplantae</taxon>
        <taxon>Streptophyta</taxon>
        <taxon>Embryophyta</taxon>
        <taxon>Tracheophyta</taxon>
        <taxon>Spermatophyta</taxon>
        <taxon>Magnoliopsida</taxon>
        <taxon>eudicotyledons</taxon>
        <taxon>Gunneridae</taxon>
        <taxon>Pentapetalae</taxon>
        <taxon>rosids</taxon>
        <taxon>malvids</taxon>
        <taxon>Myrtales</taxon>
        <taxon>Lythraceae</taxon>
        <taxon>Trapa</taxon>
    </lineage>
</organism>
<proteinExistence type="predicted"/>
<feature type="region of interest" description="Disordered" evidence="1">
    <location>
        <begin position="1"/>
        <end position="21"/>
    </location>
</feature>
<reference evidence="2 3" key="1">
    <citation type="journal article" date="2023" name="Hortic Res">
        <title>Pangenome of water caltrop reveals structural variations and asymmetric subgenome divergence after allopolyploidization.</title>
        <authorList>
            <person name="Zhang X."/>
            <person name="Chen Y."/>
            <person name="Wang L."/>
            <person name="Yuan Y."/>
            <person name="Fang M."/>
            <person name="Shi L."/>
            <person name="Lu R."/>
            <person name="Comes H.P."/>
            <person name="Ma Y."/>
            <person name="Chen Y."/>
            <person name="Huang G."/>
            <person name="Zhou Y."/>
            <person name="Zheng Z."/>
            <person name="Qiu Y."/>
        </authorList>
    </citation>
    <scope>NUCLEOTIDE SEQUENCE [LARGE SCALE GENOMIC DNA]</scope>
    <source>
        <tissue evidence="2">Roots</tissue>
    </source>
</reference>
<evidence type="ECO:0000256" key="1">
    <source>
        <dbReference type="SAM" id="MobiDB-lite"/>
    </source>
</evidence>
<dbReference type="Proteomes" id="UP001345219">
    <property type="component" value="Chromosome 2"/>
</dbReference>
<feature type="region of interest" description="Disordered" evidence="1">
    <location>
        <begin position="59"/>
        <end position="98"/>
    </location>
</feature>
<keyword evidence="3" id="KW-1185">Reference proteome</keyword>
<name>A0AAN7JVY9_9MYRT</name>
<accession>A0AAN7JVY9</accession>
<dbReference type="AlphaFoldDB" id="A0AAN7JVY9"/>
<evidence type="ECO:0000313" key="3">
    <source>
        <dbReference type="Proteomes" id="UP001345219"/>
    </source>
</evidence>
<protein>
    <submittedName>
        <fullName evidence="2">Uncharacterized protein</fullName>
    </submittedName>
</protein>